<protein>
    <submittedName>
        <fullName evidence="8">DNA (Cytosine-5)-methyltransferase 3B isoform</fullName>
    </submittedName>
</protein>
<dbReference type="InterPro" id="IPR050390">
    <property type="entry name" value="C5-Methyltransferase"/>
</dbReference>
<evidence type="ECO:0000256" key="1">
    <source>
        <dbReference type="ARBA" id="ARBA00004123"/>
    </source>
</evidence>
<gene>
    <name evidence="8" type="ORF">BU61_411</name>
</gene>
<dbReference type="InterPro" id="IPR013083">
    <property type="entry name" value="Znf_RING/FYVE/PHD"/>
</dbReference>
<dbReference type="Pfam" id="PF21255">
    <property type="entry name" value="DNMT3_ADD_GATA1-like"/>
    <property type="match status" value="1"/>
</dbReference>
<proteinExistence type="predicted"/>
<reference evidence="8" key="1">
    <citation type="submission" date="2018-05" db="EMBL/GenBank/DDBJ databases">
        <authorList>
            <person name="Pedro S.L.S."/>
            <person name="Freitas R.C."/>
            <person name="Barreto A.S."/>
            <person name="Lima A.O.S."/>
        </authorList>
    </citation>
    <scope>NUCLEOTIDE SEQUENCE</scope>
    <source>
        <strain evidence="8">BP203</strain>
        <tissue evidence="8">Muscle</tissue>
    </source>
</reference>
<dbReference type="EMBL" id="PGGH01011916">
    <property type="protein sequence ID" value="NIG57967.1"/>
    <property type="molecule type" value="Genomic_DNA"/>
</dbReference>
<dbReference type="PROSITE" id="PS51533">
    <property type="entry name" value="ADD"/>
    <property type="match status" value="1"/>
</dbReference>
<keyword evidence="4" id="KW-0862">Zinc</keyword>
<dbReference type="InterPro" id="IPR049554">
    <property type="entry name" value="DNMT3_ADD_PHD"/>
</dbReference>
<dbReference type="PANTHER" id="PTHR23068:SF9">
    <property type="entry name" value="DNA (CYTOSINE-5)-METHYLTRANSFERASE 3B"/>
    <property type="match status" value="1"/>
</dbReference>
<evidence type="ECO:0000313" key="8">
    <source>
        <dbReference type="EMBL" id="NIG57967.1"/>
    </source>
</evidence>
<evidence type="ECO:0000256" key="2">
    <source>
        <dbReference type="ARBA" id="ARBA00022723"/>
    </source>
</evidence>
<dbReference type="Proteomes" id="UP001165941">
    <property type="component" value="Unassembled WGS sequence"/>
</dbReference>
<sequence>MTSYKEGNPALQTELANELMMPCGILRSKKARMRAGKTFPSSPGDSLEDQLKPMLEWAHGGFKPTGVEGLKPNNRQPENKTRRRTADDSATSDYCPPAKRLKTNCYNNGKDRGEEDQSREQMASDVSNSKSNLEGPPPVSKRAGPGGPWSPISQAFLSGCQDRFLELFYMYDDDGYQSYCTVCCEGRELLLCSNTSCCRCFCVECLEVLVGPGTAADAKLQEPWSCYMCLPQRCHGILRRRKDWSVRLQAFFTSDPGLDYEAPKLYPAIPANRRRPIRVLSLFDGIATGFPCIE</sequence>
<dbReference type="SUPFAM" id="SSF57903">
    <property type="entry name" value="FYVE/PHD zinc finger"/>
    <property type="match status" value="1"/>
</dbReference>
<dbReference type="InterPro" id="IPR025766">
    <property type="entry name" value="ADD"/>
</dbReference>
<dbReference type="InterPro" id="IPR011011">
    <property type="entry name" value="Znf_FYVE_PHD"/>
</dbReference>
<feature type="compositionally biased region" description="Basic and acidic residues" evidence="6">
    <location>
        <begin position="109"/>
        <end position="119"/>
    </location>
</feature>
<evidence type="ECO:0000256" key="5">
    <source>
        <dbReference type="ARBA" id="ARBA00023242"/>
    </source>
</evidence>
<dbReference type="PANTHER" id="PTHR23068">
    <property type="entry name" value="DNA CYTOSINE-5- -METHYLTRANSFERASE 3-RELATED"/>
    <property type="match status" value="1"/>
</dbReference>
<evidence type="ECO:0000256" key="3">
    <source>
        <dbReference type="ARBA" id="ARBA00022771"/>
    </source>
</evidence>
<evidence type="ECO:0000256" key="6">
    <source>
        <dbReference type="SAM" id="MobiDB-lite"/>
    </source>
</evidence>
<feature type="domain" description="PHD-type" evidence="7">
    <location>
        <begin position="120"/>
        <end position="257"/>
    </location>
</feature>
<feature type="region of interest" description="Disordered" evidence="6">
    <location>
        <begin position="32"/>
        <end position="147"/>
    </location>
</feature>
<dbReference type="Gene3D" id="1.10.720.50">
    <property type="entry name" value="PWWP, helical domain"/>
    <property type="match status" value="1"/>
</dbReference>
<dbReference type="Gene3D" id="3.30.40.10">
    <property type="entry name" value="Zinc/RING finger domain, C3HC4 (zinc finger)"/>
    <property type="match status" value="1"/>
</dbReference>
<keyword evidence="3" id="KW-0863">Zinc-finger</keyword>
<feature type="compositionally biased region" description="Polar residues" evidence="6">
    <location>
        <begin position="120"/>
        <end position="132"/>
    </location>
</feature>
<comment type="caution">
    <text evidence="8">The sequence shown here is derived from an EMBL/GenBank/DDBJ whole genome shotgun (WGS) entry which is preliminary data.</text>
</comment>
<evidence type="ECO:0000256" key="4">
    <source>
        <dbReference type="ARBA" id="ARBA00022833"/>
    </source>
</evidence>
<dbReference type="InterPro" id="IPR029063">
    <property type="entry name" value="SAM-dependent_MTases_sf"/>
</dbReference>
<accession>A0ABX0RYM1</accession>
<comment type="subcellular location">
    <subcellularLocation>
        <location evidence="1">Nucleus</location>
    </subcellularLocation>
</comment>
<dbReference type="Gene3D" id="3.40.50.150">
    <property type="entry name" value="Vaccinia Virus protein VP39"/>
    <property type="match status" value="1"/>
</dbReference>
<organism evidence="8 9">
    <name type="scientific">Pontoporia blainvillei</name>
    <name type="common">Franciscana</name>
    <name type="synonym">Delphinus blainvillei</name>
    <dbReference type="NCBI Taxonomy" id="48723"/>
    <lineage>
        <taxon>Eukaryota</taxon>
        <taxon>Metazoa</taxon>
        <taxon>Chordata</taxon>
        <taxon>Craniata</taxon>
        <taxon>Vertebrata</taxon>
        <taxon>Euteleostomi</taxon>
        <taxon>Mammalia</taxon>
        <taxon>Eutheria</taxon>
        <taxon>Laurasiatheria</taxon>
        <taxon>Artiodactyla</taxon>
        <taxon>Whippomorpha</taxon>
        <taxon>Cetacea</taxon>
        <taxon>Odontoceti</taxon>
        <taxon>Pontoporiidae</taxon>
        <taxon>Pontoporia</taxon>
    </lineage>
</organism>
<name>A0ABX0RYM1_PONBL</name>
<feature type="compositionally biased region" description="Basic and acidic residues" evidence="6">
    <location>
        <begin position="77"/>
        <end position="87"/>
    </location>
</feature>
<evidence type="ECO:0000259" key="7">
    <source>
        <dbReference type="PROSITE" id="PS51533"/>
    </source>
</evidence>
<evidence type="ECO:0000313" key="9">
    <source>
        <dbReference type="Proteomes" id="UP001165941"/>
    </source>
</evidence>
<keyword evidence="2" id="KW-0479">Metal-binding</keyword>
<keyword evidence="5" id="KW-0539">Nucleus</keyword>
<keyword evidence="9" id="KW-1185">Reference proteome</keyword>